<dbReference type="GO" id="GO:0031410">
    <property type="term" value="C:cytoplasmic vesicle"/>
    <property type="evidence" value="ECO:0007669"/>
    <property type="project" value="UniProtKB-KW"/>
</dbReference>
<dbReference type="GO" id="GO:0016236">
    <property type="term" value="P:macroautophagy"/>
    <property type="evidence" value="ECO:0007669"/>
    <property type="project" value="UniProtKB-ARBA"/>
</dbReference>
<dbReference type="SUPFAM" id="SSF54236">
    <property type="entry name" value="Ubiquitin-like"/>
    <property type="match status" value="1"/>
</dbReference>
<evidence type="ECO:0000256" key="10">
    <source>
        <dbReference type="RuleBase" id="RU004384"/>
    </source>
</evidence>
<comment type="subcellular location">
    <subcellularLocation>
        <location evidence="1">Cytoplasmic vesicle</location>
        <location evidence="1">Autophagosome</location>
    </subcellularLocation>
    <subcellularLocation>
        <location evidence="8">Endomembrane system</location>
        <topology evidence="8">Lipid-anchor</topology>
    </subcellularLocation>
</comment>
<feature type="lipid moiety-binding region" description="Phosphatidylserine amidated glycine; alternate" evidence="9">
    <location>
        <position position="214"/>
    </location>
</feature>
<dbReference type="Ensembl" id="ENSZALT00000016675.1">
    <property type="protein sequence ID" value="ENSZALP00000012089.1"/>
    <property type="gene ID" value="ENSZALG00000010189.1"/>
</dbReference>
<sequence>MCKGKTAGGTPALSRTPEPRGGAVEGPSRSAALSRPQKPSGRRHPHGGRAVGRPGEAGSAAALLPLAAGLGRPRPCEARARRRLRGGRMRAAPGAQPDRPFKLRKSLATRREEVAGIRAKFPTKIPVIVERYHKEKYLPVLDKTKFLVPEELTMAQFITIIRSRMALTATQAFYLLVNNKSLASMSLTMAEVYRDYKDEDGFVYMTYASQEMFGCLLPTAQGKTVECFQKI</sequence>
<evidence type="ECO:0000256" key="6">
    <source>
        <dbReference type="ARBA" id="ARBA00023288"/>
    </source>
</evidence>
<evidence type="ECO:0000256" key="2">
    <source>
        <dbReference type="ARBA" id="ARBA00007293"/>
    </source>
</evidence>
<dbReference type="InterPro" id="IPR029071">
    <property type="entry name" value="Ubiquitin-like_domsf"/>
</dbReference>
<dbReference type="InterPro" id="IPR027731">
    <property type="entry name" value="MAP1A/MAP1B_LC3C"/>
</dbReference>
<comment type="similarity">
    <text evidence="2 10">Belongs to the ATG8 family.</text>
</comment>
<reference evidence="12" key="1">
    <citation type="submission" date="2025-08" db="UniProtKB">
        <authorList>
            <consortium name="Ensembl"/>
        </authorList>
    </citation>
    <scope>IDENTIFICATION</scope>
</reference>
<dbReference type="GO" id="GO:0006950">
    <property type="term" value="P:response to stress"/>
    <property type="evidence" value="ECO:0007669"/>
    <property type="project" value="UniProtKB-ARBA"/>
</dbReference>
<feature type="region of interest" description="Disordered" evidence="11">
    <location>
        <begin position="1"/>
        <end position="56"/>
    </location>
</feature>
<organism evidence="12 13">
    <name type="scientific">Zonotrichia albicollis</name>
    <name type="common">White-throated sparrow</name>
    <name type="synonym">Fringilla albicollis</name>
    <dbReference type="NCBI Taxonomy" id="44394"/>
    <lineage>
        <taxon>Eukaryota</taxon>
        <taxon>Metazoa</taxon>
        <taxon>Chordata</taxon>
        <taxon>Craniata</taxon>
        <taxon>Vertebrata</taxon>
        <taxon>Euteleostomi</taxon>
        <taxon>Archelosauria</taxon>
        <taxon>Archosauria</taxon>
        <taxon>Dinosauria</taxon>
        <taxon>Saurischia</taxon>
        <taxon>Theropoda</taxon>
        <taxon>Coelurosauria</taxon>
        <taxon>Aves</taxon>
        <taxon>Neognathae</taxon>
        <taxon>Neoaves</taxon>
        <taxon>Telluraves</taxon>
        <taxon>Australaves</taxon>
        <taxon>Passeriformes</taxon>
        <taxon>Passerellidae</taxon>
        <taxon>Zonotrichia</taxon>
    </lineage>
</organism>
<keyword evidence="3" id="KW-0963">Cytoplasm</keyword>
<evidence type="ECO:0000256" key="5">
    <source>
        <dbReference type="ARBA" id="ARBA00023136"/>
    </source>
</evidence>
<protein>
    <submittedName>
        <fullName evidence="12">Microtubule associated protein 1 light chain 3 gamma</fullName>
    </submittedName>
</protein>
<dbReference type="FunFam" id="3.10.20.90:FF:000149">
    <property type="entry name" value="microtubule-associated proteins 1A/1B light chain 3C"/>
    <property type="match status" value="1"/>
</dbReference>
<dbReference type="CDD" id="cd17236">
    <property type="entry name" value="Ubl_ATG8_MAP1LC3C"/>
    <property type="match status" value="1"/>
</dbReference>
<dbReference type="Pfam" id="PF02991">
    <property type="entry name" value="ATG8"/>
    <property type="match status" value="1"/>
</dbReference>
<dbReference type="GO" id="GO:0005776">
    <property type="term" value="C:autophagosome"/>
    <property type="evidence" value="ECO:0007669"/>
    <property type="project" value="UniProtKB-SubCell"/>
</dbReference>
<reference evidence="12" key="2">
    <citation type="submission" date="2025-09" db="UniProtKB">
        <authorList>
            <consortium name="Ensembl"/>
        </authorList>
    </citation>
    <scope>IDENTIFICATION</scope>
</reference>
<dbReference type="Proteomes" id="UP000694413">
    <property type="component" value="Unassembled WGS sequence"/>
</dbReference>
<evidence type="ECO:0000313" key="13">
    <source>
        <dbReference type="Proteomes" id="UP000694413"/>
    </source>
</evidence>
<evidence type="ECO:0000313" key="12">
    <source>
        <dbReference type="Ensembl" id="ENSZALP00000012089.1"/>
    </source>
</evidence>
<proteinExistence type="inferred from homology"/>
<dbReference type="InterPro" id="IPR004241">
    <property type="entry name" value="Atg8-like"/>
</dbReference>
<keyword evidence="4 10" id="KW-0072">Autophagy</keyword>
<evidence type="ECO:0000256" key="1">
    <source>
        <dbReference type="ARBA" id="ARBA00004419"/>
    </source>
</evidence>
<evidence type="ECO:0000256" key="8">
    <source>
        <dbReference type="ARBA" id="ARBA00037868"/>
    </source>
</evidence>
<evidence type="ECO:0000256" key="7">
    <source>
        <dbReference type="ARBA" id="ARBA00023329"/>
    </source>
</evidence>
<dbReference type="PANTHER" id="PTHR10969">
    <property type="entry name" value="MICROTUBULE-ASSOCIATED PROTEINS 1A/1B LIGHT CHAIN 3-RELATED"/>
    <property type="match status" value="1"/>
</dbReference>
<dbReference type="Gene3D" id="3.10.20.90">
    <property type="entry name" value="Phosphatidylinositol 3-kinase Catalytic Subunit, Chain A, domain 1"/>
    <property type="match status" value="1"/>
</dbReference>
<evidence type="ECO:0000256" key="3">
    <source>
        <dbReference type="ARBA" id="ARBA00022490"/>
    </source>
</evidence>
<keyword evidence="7" id="KW-0968">Cytoplasmic vesicle</keyword>
<keyword evidence="6 9" id="KW-0449">Lipoprotein</keyword>
<keyword evidence="5" id="KW-0472">Membrane</keyword>
<evidence type="ECO:0000256" key="9">
    <source>
        <dbReference type="PIRSR" id="PIRSR604241-50"/>
    </source>
</evidence>
<evidence type="ECO:0000256" key="11">
    <source>
        <dbReference type="SAM" id="MobiDB-lite"/>
    </source>
</evidence>
<dbReference type="GO" id="GO:0012505">
    <property type="term" value="C:endomembrane system"/>
    <property type="evidence" value="ECO:0007669"/>
    <property type="project" value="UniProtKB-SubCell"/>
</dbReference>
<evidence type="ECO:0000256" key="4">
    <source>
        <dbReference type="ARBA" id="ARBA00023006"/>
    </source>
</evidence>
<dbReference type="AlphaFoldDB" id="A0A8D2MQ91"/>
<gene>
    <name evidence="12" type="primary">MAP1LC3C</name>
</gene>
<keyword evidence="13" id="KW-1185">Reference proteome</keyword>
<accession>A0A8D2MQ91</accession>
<name>A0A8D2MQ91_ZONAL</name>